<proteinExistence type="predicted"/>
<reference evidence="1" key="2">
    <citation type="journal article" date="2022" name="Nat. Biotechnol.">
        <title>Carbon-negative production of acetone and isopropanol by gas fermentation at industrial pilot scale.</title>
        <authorList>
            <person name="Liew F.E."/>
            <person name="Nogle R."/>
            <person name="Abdalla T."/>
            <person name="Rasor B.J."/>
            <person name="Canter C."/>
            <person name="Jensen R.O."/>
            <person name="Wang L."/>
            <person name="Strutz J."/>
            <person name="Chirania P."/>
            <person name="De Tissera S."/>
            <person name="Mueller A.P."/>
            <person name="Ruan Z."/>
            <person name="Gao A."/>
            <person name="Tran L."/>
            <person name="Engle N.L."/>
            <person name="Bromley J.C."/>
            <person name="Daniell J."/>
            <person name="Conrado R."/>
            <person name="Tschaplinski T.J."/>
            <person name="Giannone R.J."/>
            <person name="Hettich R.L."/>
            <person name="Karim A.S."/>
            <person name="Simpson S.D."/>
            <person name="Brown S.D."/>
            <person name="Leang C."/>
            <person name="Jewett M.C."/>
            <person name="Kopke M."/>
        </authorList>
    </citation>
    <scope>NUCLEOTIDE SEQUENCE</scope>
    <source>
        <strain evidence="1">DJ080</strain>
    </source>
</reference>
<name>A0AAX0B2J3_CLOBE</name>
<dbReference type="Proteomes" id="UP001193748">
    <property type="component" value="Unassembled WGS sequence"/>
</dbReference>
<organism evidence="1 2">
    <name type="scientific">Clostridium beijerinckii</name>
    <name type="common">Clostridium MP</name>
    <dbReference type="NCBI Taxonomy" id="1520"/>
    <lineage>
        <taxon>Bacteria</taxon>
        <taxon>Bacillati</taxon>
        <taxon>Bacillota</taxon>
        <taxon>Clostridia</taxon>
        <taxon>Eubacteriales</taxon>
        <taxon>Clostridiaceae</taxon>
        <taxon>Clostridium</taxon>
    </lineage>
</organism>
<evidence type="ECO:0000313" key="2">
    <source>
        <dbReference type="Proteomes" id="UP001193748"/>
    </source>
</evidence>
<protein>
    <submittedName>
        <fullName evidence="1">Uncharacterized protein</fullName>
    </submittedName>
</protein>
<gene>
    <name evidence="1" type="ORF">B0H41_003080</name>
</gene>
<comment type="caution">
    <text evidence="1">The sequence shown here is derived from an EMBL/GenBank/DDBJ whole genome shotgun (WGS) entry which is preliminary data.</text>
</comment>
<dbReference type="RefSeq" id="WP_271812994.1">
    <property type="nucleotide sequence ID" value="NZ_JAJSOL010000021.1"/>
</dbReference>
<dbReference type="EMBL" id="JABSWW010000001">
    <property type="protein sequence ID" value="NRT89401.1"/>
    <property type="molecule type" value="Genomic_DNA"/>
</dbReference>
<evidence type="ECO:0000313" key="1">
    <source>
        <dbReference type="EMBL" id="NRT89401.1"/>
    </source>
</evidence>
<dbReference type="AlphaFoldDB" id="A0AAX0B2J3"/>
<reference evidence="1" key="1">
    <citation type="submission" date="2020-05" db="EMBL/GenBank/DDBJ databases">
        <authorList>
            <person name="Brown S."/>
            <person name="Huntemann M."/>
            <person name="Clum A."/>
            <person name="Spunde A."/>
            <person name="Palaniappan K."/>
            <person name="Ritter S."/>
            <person name="Mikhailova N."/>
            <person name="Chen I.-M."/>
            <person name="Stamatis D."/>
            <person name="Reddy T."/>
            <person name="O'Malley R."/>
            <person name="Daum C."/>
            <person name="Shapiro N."/>
            <person name="Ivanova N."/>
            <person name="Kyrpides N."/>
            <person name="Woyke T."/>
        </authorList>
    </citation>
    <scope>NUCLEOTIDE SEQUENCE</scope>
    <source>
        <strain evidence="1">DJ080</strain>
    </source>
</reference>
<sequence length="44" mass="4995">MIKDFKISCNLKLALDVFIQLEMVEVTEGRVLSDGCSIVSDWTF</sequence>
<accession>A0AAX0B2J3</accession>